<feature type="domain" description="Glutaredoxin" evidence="18">
    <location>
        <begin position="33"/>
        <end position="95"/>
    </location>
</feature>
<evidence type="ECO:0000256" key="17">
    <source>
        <dbReference type="ARBA" id="ARBA00039819"/>
    </source>
</evidence>
<dbReference type="NCBIfam" id="TIGR02180">
    <property type="entry name" value="GRX_euk"/>
    <property type="match status" value="1"/>
</dbReference>
<evidence type="ECO:0000256" key="16">
    <source>
        <dbReference type="ARBA" id="ARBA00038558"/>
    </source>
</evidence>
<keyword evidence="4" id="KW-0813">Transport</keyword>
<evidence type="ECO:0000256" key="14">
    <source>
        <dbReference type="ARBA" id="ARBA00023284"/>
    </source>
</evidence>
<dbReference type="GO" id="GO:0015035">
    <property type="term" value="F:protein-disulfide reductase activity"/>
    <property type="evidence" value="ECO:0007669"/>
    <property type="project" value="TreeGrafter"/>
</dbReference>
<comment type="subunit">
    <text evidence="16">Monomer; active form. Homodimer; inactive form. The homodimer is probably linked by 1 2Fe-2S cluster.</text>
</comment>
<evidence type="ECO:0000256" key="11">
    <source>
        <dbReference type="ARBA" id="ARBA00023128"/>
    </source>
</evidence>
<evidence type="ECO:0000313" key="20">
    <source>
        <dbReference type="Proteomes" id="UP000838412"/>
    </source>
</evidence>
<keyword evidence="11" id="KW-0496">Mitochondrion</keyword>
<comment type="function">
    <text evidence="15">Glutathione-dependent oxidoreductase that facilitates the maintenance of mitochondrial redox homeostasis upon induction of apoptosis by oxidative stress. Involved in response to hydrogen peroxide and regulation of apoptosis caused by oxidative stress. Acts as a very efficient catalyst of monothiol reactions because of its high affinity for protein glutathione-mixed disulfides. Can receive electrons not only from glutathione (GSH), but also from thioredoxin reductase supporting both monothiol and dithiol reactions. Efficiently catalyzes both glutathionylation and deglutathionylation of mitochondrial complex I, which in turn regulates the superoxide production by the complex. Overexpression decreases the susceptibility to apoptosis and prevents loss of cardiolipin and cytochrome c release.</text>
</comment>
<keyword evidence="14" id="KW-0676">Redox-active center</keyword>
<dbReference type="InterPro" id="IPR011767">
    <property type="entry name" value="GLR_AS"/>
</dbReference>
<dbReference type="GO" id="GO:0046872">
    <property type="term" value="F:metal ion binding"/>
    <property type="evidence" value="ECO:0007669"/>
    <property type="project" value="UniProtKB-KW"/>
</dbReference>
<evidence type="ECO:0000256" key="10">
    <source>
        <dbReference type="ARBA" id="ARBA00023014"/>
    </source>
</evidence>
<dbReference type="Gene3D" id="3.40.30.10">
    <property type="entry name" value="Glutaredoxin"/>
    <property type="match status" value="1"/>
</dbReference>
<proteinExistence type="inferred from homology"/>
<reference evidence="19" key="1">
    <citation type="submission" date="2022-01" db="EMBL/GenBank/DDBJ databases">
        <authorList>
            <person name="Braso-Vives M."/>
        </authorList>
    </citation>
    <scope>NUCLEOTIDE SEQUENCE</scope>
</reference>
<evidence type="ECO:0000256" key="4">
    <source>
        <dbReference type="ARBA" id="ARBA00022448"/>
    </source>
</evidence>
<dbReference type="InterPro" id="IPR011899">
    <property type="entry name" value="Glutaredoxin_euk/vir"/>
</dbReference>
<evidence type="ECO:0000256" key="1">
    <source>
        <dbReference type="ARBA" id="ARBA00002549"/>
    </source>
</evidence>
<protein>
    <recommendedName>
        <fullName evidence="17">Glutaredoxin-2, mitochondrial</fullName>
    </recommendedName>
</protein>
<dbReference type="PRINTS" id="PR00160">
    <property type="entry name" value="GLUTAREDOXIN"/>
</dbReference>
<dbReference type="Pfam" id="PF00462">
    <property type="entry name" value="Glutaredoxin"/>
    <property type="match status" value="1"/>
</dbReference>
<keyword evidence="20" id="KW-1185">Reference proteome</keyword>
<dbReference type="InterPro" id="IPR014025">
    <property type="entry name" value="Glutaredoxin_subgr"/>
</dbReference>
<keyword evidence="13" id="KW-0318">Glutathionylation</keyword>
<dbReference type="InterPro" id="IPR002109">
    <property type="entry name" value="Glutaredoxin"/>
</dbReference>
<evidence type="ECO:0000259" key="18">
    <source>
        <dbReference type="Pfam" id="PF00462"/>
    </source>
</evidence>
<accession>A0A8K0ACA8</accession>
<comment type="subcellular location">
    <subcellularLocation>
        <location evidence="2">Mitochondrion</location>
    </subcellularLocation>
</comment>
<sequence length="125" mass="13736">MGGNQSMEKARKDMMVNPQAAQFVQDKVKDNCVTVFSKSSCPYCKVAKRCLDDIGAKYEVVDLNSREDMSDIQDVLLAMTGERTVPQVFINGSCIGGGATTKMLHQEGRLRNLVQECGGLRQDGE</sequence>
<evidence type="ECO:0000256" key="15">
    <source>
        <dbReference type="ARBA" id="ARBA00037470"/>
    </source>
</evidence>
<evidence type="ECO:0000256" key="6">
    <source>
        <dbReference type="ARBA" id="ARBA00022723"/>
    </source>
</evidence>
<dbReference type="GO" id="GO:0005739">
    <property type="term" value="C:mitochondrion"/>
    <property type="evidence" value="ECO:0007669"/>
    <property type="project" value="UniProtKB-SubCell"/>
</dbReference>
<dbReference type="PROSITE" id="PS00195">
    <property type="entry name" value="GLUTAREDOXIN_1"/>
    <property type="match status" value="1"/>
</dbReference>
<evidence type="ECO:0000256" key="7">
    <source>
        <dbReference type="ARBA" id="ARBA00022946"/>
    </source>
</evidence>
<evidence type="ECO:0000313" key="19">
    <source>
        <dbReference type="EMBL" id="CAH1271332.1"/>
    </source>
</evidence>
<comment type="similarity">
    <text evidence="3">Belongs to the glutaredoxin family.</text>
</comment>
<keyword evidence="12" id="KW-1015">Disulfide bond</keyword>
<keyword evidence="8" id="KW-0249">Electron transport</keyword>
<dbReference type="Proteomes" id="UP000838412">
    <property type="component" value="Chromosome 8"/>
</dbReference>
<dbReference type="AlphaFoldDB" id="A0A8K0ACA8"/>
<evidence type="ECO:0000256" key="3">
    <source>
        <dbReference type="ARBA" id="ARBA00007787"/>
    </source>
</evidence>
<keyword evidence="5" id="KW-0001">2Fe-2S</keyword>
<keyword evidence="9" id="KW-0408">Iron</keyword>
<evidence type="ECO:0000256" key="2">
    <source>
        <dbReference type="ARBA" id="ARBA00004173"/>
    </source>
</evidence>
<dbReference type="OrthoDB" id="418495at2759"/>
<keyword evidence="7" id="KW-0809">Transit peptide</keyword>
<dbReference type="FunFam" id="3.40.30.10:FF:000026">
    <property type="entry name" value="Glutaredoxin 2"/>
    <property type="match status" value="1"/>
</dbReference>
<keyword evidence="6" id="KW-0479">Metal-binding</keyword>
<dbReference type="CDD" id="cd03419">
    <property type="entry name" value="GRX_GRXh_1_2_like"/>
    <property type="match status" value="1"/>
</dbReference>
<name>A0A8K0ACA8_BRALA</name>
<evidence type="ECO:0000256" key="13">
    <source>
        <dbReference type="ARBA" id="ARBA00023206"/>
    </source>
</evidence>
<dbReference type="PANTHER" id="PTHR46679">
    <property type="match status" value="1"/>
</dbReference>
<keyword evidence="10" id="KW-0411">Iron-sulfur</keyword>
<dbReference type="PROSITE" id="PS51354">
    <property type="entry name" value="GLUTAREDOXIN_2"/>
    <property type="match status" value="1"/>
</dbReference>
<organism evidence="19 20">
    <name type="scientific">Branchiostoma lanceolatum</name>
    <name type="common">Common lancelet</name>
    <name type="synonym">Amphioxus lanceolatum</name>
    <dbReference type="NCBI Taxonomy" id="7740"/>
    <lineage>
        <taxon>Eukaryota</taxon>
        <taxon>Metazoa</taxon>
        <taxon>Chordata</taxon>
        <taxon>Cephalochordata</taxon>
        <taxon>Leptocardii</taxon>
        <taxon>Amphioxiformes</taxon>
        <taxon>Branchiostomatidae</taxon>
        <taxon>Branchiostoma</taxon>
    </lineage>
</organism>
<gene>
    <name evidence="19" type="primary">GLRX2</name>
    <name evidence="19" type="ORF">BLAG_LOCUS23400</name>
</gene>
<dbReference type="PANTHER" id="PTHR46679:SF1">
    <property type="entry name" value="GLUTAREDOXIN-2, MITOCHONDRIAL"/>
    <property type="match status" value="1"/>
</dbReference>
<dbReference type="InterPro" id="IPR036249">
    <property type="entry name" value="Thioredoxin-like_sf"/>
</dbReference>
<evidence type="ECO:0000256" key="5">
    <source>
        <dbReference type="ARBA" id="ARBA00022714"/>
    </source>
</evidence>
<comment type="function">
    <text evidence="1">Has a glutathione-disulfide oxidoreductase activity in the presence of NADPH and glutathione reductase. Reduces low molecular weight disulfides and proteins.</text>
</comment>
<dbReference type="SUPFAM" id="SSF52833">
    <property type="entry name" value="Thioredoxin-like"/>
    <property type="match status" value="1"/>
</dbReference>
<dbReference type="EMBL" id="OV696693">
    <property type="protein sequence ID" value="CAH1271332.1"/>
    <property type="molecule type" value="Genomic_DNA"/>
</dbReference>
<dbReference type="GO" id="GO:0051537">
    <property type="term" value="F:2 iron, 2 sulfur cluster binding"/>
    <property type="evidence" value="ECO:0007669"/>
    <property type="project" value="UniProtKB-KW"/>
</dbReference>
<evidence type="ECO:0000256" key="8">
    <source>
        <dbReference type="ARBA" id="ARBA00022982"/>
    </source>
</evidence>
<evidence type="ECO:0000256" key="12">
    <source>
        <dbReference type="ARBA" id="ARBA00023157"/>
    </source>
</evidence>
<evidence type="ECO:0000256" key="9">
    <source>
        <dbReference type="ARBA" id="ARBA00023004"/>
    </source>
</evidence>